<protein>
    <submittedName>
        <fullName evidence="1">Uncharacterized protein</fullName>
    </submittedName>
</protein>
<evidence type="ECO:0000313" key="2">
    <source>
        <dbReference type="Proteomes" id="UP001153555"/>
    </source>
</evidence>
<dbReference type="EMBL" id="CACSLK010015718">
    <property type="protein sequence ID" value="CAA0817126.1"/>
    <property type="molecule type" value="Genomic_DNA"/>
</dbReference>
<feature type="non-terminal residue" evidence="1">
    <location>
        <position position="1"/>
    </location>
</feature>
<organism evidence="1 2">
    <name type="scientific">Striga hermonthica</name>
    <name type="common">Purple witchweed</name>
    <name type="synonym">Buchnera hermonthica</name>
    <dbReference type="NCBI Taxonomy" id="68872"/>
    <lineage>
        <taxon>Eukaryota</taxon>
        <taxon>Viridiplantae</taxon>
        <taxon>Streptophyta</taxon>
        <taxon>Embryophyta</taxon>
        <taxon>Tracheophyta</taxon>
        <taxon>Spermatophyta</taxon>
        <taxon>Magnoliopsida</taxon>
        <taxon>eudicotyledons</taxon>
        <taxon>Gunneridae</taxon>
        <taxon>Pentapetalae</taxon>
        <taxon>asterids</taxon>
        <taxon>lamiids</taxon>
        <taxon>Lamiales</taxon>
        <taxon>Orobanchaceae</taxon>
        <taxon>Buchnereae</taxon>
        <taxon>Striga</taxon>
    </lineage>
</organism>
<sequence length="117" mass="13257">LVHFDGLFYGGSYLGGVAELMRINYGRQMYSEIVSRAQALLKVDPCNFEYILWAVFDGRERVVKIKIESNDNILELIEEQKNLNIYEKRVDVGIPGTAQQSLTQMMASQSVFPSSFG</sequence>
<proteinExistence type="predicted"/>
<name>A0A9N7MVG0_STRHE</name>
<gene>
    <name evidence="1" type="ORF">SHERM_16803</name>
</gene>
<reference evidence="1" key="1">
    <citation type="submission" date="2019-12" db="EMBL/GenBank/DDBJ databases">
        <authorList>
            <person name="Scholes J."/>
        </authorList>
    </citation>
    <scope>NUCLEOTIDE SEQUENCE</scope>
</reference>
<dbReference type="Proteomes" id="UP001153555">
    <property type="component" value="Unassembled WGS sequence"/>
</dbReference>
<accession>A0A9N7MVG0</accession>
<keyword evidence="2" id="KW-1185">Reference proteome</keyword>
<feature type="non-terminal residue" evidence="1">
    <location>
        <position position="117"/>
    </location>
</feature>
<comment type="caution">
    <text evidence="1">The sequence shown here is derived from an EMBL/GenBank/DDBJ whole genome shotgun (WGS) entry which is preliminary data.</text>
</comment>
<evidence type="ECO:0000313" key="1">
    <source>
        <dbReference type="EMBL" id="CAA0817126.1"/>
    </source>
</evidence>
<dbReference type="AlphaFoldDB" id="A0A9N7MVG0"/>